<dbReference type="PANTHER" id="PTHR43201">
    <property type="entry name" value="ACYL-COA SYNTHETASE"/>
    <property type="match status" value="1"/>
</dbReference>
<dbReference type="GO" id="GO:0006631">
    <property type="term" value="P:fatty acid metabolic process"/>
    <property type="evidence" value="ECO:0007669"/>
    <property type="project" value="TreeGrafter"/>
</dbReference>
<feature type="domain" description="AMP-dependent synthetase/ligase" evidence="3">
    <location>
        <begin position="17"/>
        <end position="362"/>
    </location>
</feature>
<dbReference type="PANTHER" id="PTHR43201:SF5">
    <property type="entry name" value="MEDIUM-CHAIN ACYL-COA LIGASE ACSF2, MITOCHONDRIAL"/>
    <property type="match status" value="1"/>
</dbReference>
<protein>
    <submittedName>
        <fullName evidence="5">Crotonobetaine/carnitine-CoA ligase</fullName>
        <ecNumber evidence="5">6.2.1.-</ecNumber>
    </submittedName>
</protein>
<dbReference type="GO" id="GO:0031956">
    <property type="term" value="F:medium-chain fatty acid-CoA ligase activity"/>
    <property type="evidence" value="ECO:0007669"/>
    <property type="project" value="TreeGrafter"/>
</dbReference>
<evidence type="ECO:0000256" key="2">
    <source>
        <dbReference type="ARBA" id="ARBA00022598"/>
    </source>
</evidence>
<evidence type="ECO:0000259" key="4">
    <source>
        <dbReference type="Pfam" id="PF13193"/>
    </source>
</evidence>
<comment type="caution">
    <text evidence="5">The sequence shown here is derived from an EMBL/GenBank/DDBJ whole genome shotgun (WGS) entry which is preliminary data.</text>
</comment>
<proteinExistence type="inferred from homology"/>
<keyword evidence="6" id="KW-1185">Reference proteome</keyword>
<evidence type="ECO:0000259" key="3">
    <source>
        <dbReference type="Pfam" id="PF00501"/>
    </source>
</evidence>
<organism evidence="5 6">
    <name type="scientific">Actinomadura viridis</name>
    <dbReference type="NCBI Taxonomy" id="58110"/>
    <lineage>
        <taxon>Bacteria</taxon>
        <taxon>Bacillati</taxon>
        <taxon>Actinomycetota</taxon>
        <taxon>Actinomycetes</taxon>
        <taxon>Streptosporangiales</taxon>
        <taxon>Thermomonosporaceae</taxon>
        <taxon>Actinomadura</taxon>
    </lineage>
</organism>
<evidence type="ECO:0000256" key="1">
    <source>
        <dbReference type="ARBA" id="ARBA00006432"/>
    </source>
</evidence>
<name>A0A931GMF9_9ACTN</name>
<keyword evidence="2 5" id="KW-0436">Ligase</keyword>
<dbReference type="InterPro" id="IPR000873">
    <property type="entry name" value="AMP-dep_synth/lig_dom"/>
</dbReference>
<dbReference type="InterPro" id="IPR042099">
    <property type="entry name" value="ANL_N_sf"/>
</dbReference>
<dbReference type="EC" id="6.2.1.-" evidence="5"/>
<dbReference type="InterPro" id="IPR025110">
    <property type="entry name" value="AMP-bd_C"/>
</dbReference>
<dbReference type="Gene3D" id="3.40.50.12780">
    <property type="entry name" value="N-terminal domain of ligase-like"/>
    <property type="match status" value="1"/>
</dbReference>
<evidence type="ECO:0000313" key="5">
    <source>
        <dbReference type="EMBL" id="MBG6093168.1"/>
    </source>
</evidence>
<comment type="similarity">
    <text evidence="1">Belongs to the ATP-dependent AMP-binding enzyme family.</text>
</comment>
<dbReference type="EMBL" id="JADOUA010000001">
    <property type="protein sequence ID" value="MBG6093168.1"/>
    <property type="molecule type" value="Genomic_DNA"/>
</dbReference>
<feature type="domain" description="AMP-binding enzyme C-terminal" evidence="4">
    <location>
        <begin position="424"/>
        <end position="499"/>
    </location>
</feature>
<dbReference type="SUPFAM" id="SSF56801">
    <property type="entry name" value="Acetyl-CoA synthetase-like"/>
    <property type="match status" value="1"/>
</dbReference>
<dbReference type="Proteomes" id="UP000614047">
    <property type="component" value="Unassembled WGS sequence"/>
</dbReference>
<gene>
    <name evidence="5" type="ORF">IW256_007281</name>
</gene>
<dbReference type="Pfam" id="PF00501">
    <property type="entry name" value="AMP-binding"/>
    <property type="match status" value="1"/>
</dbReference>
<accession>A0A931GMF9</accession>
<dbReference type="PROSITE" id="PS00455">
    <property type="entry name" value="AMP_BINDING"/>
    <property type="match status" value="1"/>
</dbReference>
<dbReference type="InterPro" id="IPR020845">
    <property type="entry name" value="AMP-binding_CS"/>
</dbReference>
<dbReference type="Pfam" id="PF13193">
    <property type="entry name" value="AMP-binding_C"/>
    <property type="match status" value="1"/>
</dbReference>
<sequence>MTRDVGTLSDLVDGYSRTRPDHPALRVEDATLTYGRLAAQVRSVAAGFVENGVRAGQTVAFVLPNCVEFVVAWLALGRIGAVAAPVNTALLGDGLRTVLRTSRAEVAVVDERFLPAMKEVVSEGADLRMIFVRGRAETGIDTIPIRSWNDLATHPGSAPRSTTGPGDPSILLFTSGSTGRSKACVLSHRYVHRQAEIFTDQLGLTAEDVLFCPFPLFHADAAIFTVAPAFALGATAALVERFSVRRFWEQVRHYQATVFDYMGATLTMLYKQRPAPDDADNPARLGWGVPLPGWAGEFERRFGVELVEVYGLSDTGIVLYNRPGEPRRPGSCGRPVHPFDVRVLDPDGFEVPGGEVGEICIRPLEPHVILSEYAGMPEATVQAWRDLWFHTGDLAHRDEEGFFYFAGRGADVIRRRGENISALEIEAVIGEHPAVLEVAAFGVPSELTEEEVMITVALRAGARLDAETLLAYCRERLPRHMVPRYVEFTGVLPKTPTEKVAKHALKSRGVGGSTFDREAGG</sequence>
<reference evidence="5" key="1">
    <citation type="submission" date="2020-11" db="EMBL/GenBank/DDBJ databases">
        <title>Sequencing the genomes of 1000 actinobacteria strains.</title>
        <authorList>
            <person name="Klenk H.-P."/>
        </authorList>
    </citation>
    <scope>NUCLEOTIDE SEQUENCE</scope>
    <source>
        <strain evidence="5">DSM 43175</strain>
    </source>
</reference>
<dbReference type="Gene3D" id="3.30.300.30">
    <property type="match status" value="1"/>
</dbReference>
<dbReference type="AlphaFoldDB" id="A0A931GMF9"/>
<dbReference type="RefSeq" id="WP_197015268.1">
    <property type="nucleotide sequence ID" value="NZ_BAABES010000018.1"/>
</dbReference>
<evidence type="ECO:0000313" key="6">
    <source>
        <dbReference type="Proteomes" id="UP000614047"/>
    </source>
</evidence>
<dbReference type="InterPro" id="IPR045851">
    <property type="entry name" value="AMP-bd_C_sf"/>
</dbReference>